<keyword evidence="4" id="KW-1185">Reference proteome</keyword>
<dbReference type="Gene3D" id="1.10.600.10">
    <property type="entry name" value="Farnesyl Diphosphate Synthase"/>
    <property type="match status" value="1"/>
</dbReference>
<dbReference type="PANTHER" id="PTHR12001:SF71">
    <property type="entry name" value="(2E,6E)-FARNESYL DIPHOSPHATE SYNTHASE"/>
    <property type="match status" value="1"/>
</dbReference>
<dbReference type="RefSeq" id="WP_150401719.1">
    <property type="nucleotide sequence ID" value="NZ_VXLC01000003.1"/>
</dbReference>
<gene>
    <name evidence="3" type="ORF">F3087_11010</name>
</gene>
<evidence type="ECO:0000313" key="3">
    <source>
        <dbReference type="EMBL" id="KAA8889446.1"/>
    </source>
</evidence>
<dbReference type="OrthoDB" id="4497239at2"/>
<comment type="caution">
    <text evidence="3">The sequence shown here is derived from an EMBL/GenBank/DDBJ whole genome shotgun (WGS) entry which is preliminary data.</text>
</comment>
<dbReference type="Pfam" id="PF00348">
    <property type="entry name" value="polyprenyl_synt"/>
    <property type="match status" value="1"/>
</dbReference>
<dbReference type="AlphaFoldDB" id="A0A5N0EKN2"/>
<dbReference type="GO" id="GO:0008299">
    <property type="term" value="P:isoprenoid biosynthetic process"/>
    <property type="evidence" value="ECO:0007669"/>
    <property type="project" value="InterPro"/>
</dbReference>
<dbReference type="InterPro" id="IPR008949">
    <property type="entry name" value="Isoprenoid_synthase_dom_sf"/>
</dbReference>
<organism evidence="3 4">
    <name type="scientific">Nocardia colli</name>
    <dbReference type="NCBI Taxonomy" id="2545717"/>
    <lineage>
        <taxon>Bacteria</taxon>
        <taxon>Bacillati</taxon>
        <taxon>Actinomycetota</taxon>
        <taxon>Actinomycetes</taxon>
        <taxon>Mycobacteriales</taxon>
        <taxon>Nocardiaceae</taxon>
        <taxon>Nocardia</taxon>
    </lineage>
</organism>
<dbReference type="SUPFAM" id="SSF48576">
    <property type="entry name" value="Terpenoid synthases"/>
    <property type="match status" value="1"/>
</dbReference>
<comment type="similarity">
    <text evidence="2">Belongs to the FPP/GGPP synthase family.</text>
</comment>
<sequence>MSSRDTAVQPPPLPDTVHRSREMLRAGMESALAPIHPDLALACRYYFGWRELDGTPVQARGSRGLQASVAFLCARAVGGQPESALPAAIAMEFLHNSSLLHDDLMDEDAVRRDRPTVWAALGTPTSLLSGNALWIAANEVLLSVPGELGAVATRLLNESLHTLTNALAAEMNFERRPAVEIALDEWPQLGFGKGGALLGCGAGLGVRLGGGSAAAAEPFEQAARHAGLAWQAMNDVENIWGDADLIGKPGYNDLRQRKRTLPVLAALHAAHPDTAQLSRLWDSAGNSDAELAAMATLIELTGGRGYAEGIARSHLSYALGLLGQTPMPAPVRTELRTMLHFVVTRDPHPPD</sequence>
<name>A0A5N0EKN2_9NOCA</name>
<accession>A0A5N0EKN2</accession>
<proteinExistence type="inferred from homology"/>
<protein>
    <submittedName>
        <fullName evidence="3">Polyprenyl synthetase family protein</fullName>
    </submittedName>
</protein>
<keyword evidence="2" id="KW-0808">Transferase</keyword>
<dbReference type="GO" id="GO:0004659">
    <property type="term" value="F:prenyltransferase activity"/>
    <property type="evidence" value="ECO:0007669"/>
    <property type="project" value="InterPro"/>
</dbReference>
<dbReference type="EMBL" id="VXLC01000003">
    <property type="protein sequence ID" value="KAA8889446.1"/>
    <property type="molecule type" value="Genomic_DNA"/>
</dbReference>
<comment type="pathway">
    <text evidence="1">Isoprenoid biosynthesis.</text>
</comment>
<evidence type="ECO:0000256" key="2">
    <source>
        <dbReference type="RuleBase" id="RU004466"/>
    </source>
</evidence>
<dbReference type="PANTHER" id="PTHR12001">
    <property type="entry name" value="GERANYLGERANYL PYROPHOSPHATE SYNTHASE"/>
    <property type="match status" value="1"/>
</dbReference>
<dbReference type="Proteomes" id="UP000323876">
    <property type="component" value="Unassembled WGS sequence"/>
</dbReference>
<evidence type="ECO:0000256" key="1">
    <source>
        <dbReference type="ARBA" id="ARBA00005128"/>
    </source>
</evidence>
<dbReference type="InterPro" id="IPR000092">
    <property type="entry name" value="Polyprenyl_synt"/>
</dbReference>
<evidence type="ECO:0000313" key="4">
    <source>
        <dbReference type="Proteomes" id="UP000323876"/>
    </source>
</evidence>
<reference evidence="3 4" key="1">
    <citation type="submission" date="2019-09" db="EMBL/GenBank/DDBJ databases">
        <authorList>
            <person name="Wang X."/>
        </authorList>
    </citation>
    <scope>NUCLEOTIDE SEQUENCE [LARGE SCALE GENOMIC DNA]</scope>
    <source>
        <strain evidence="3 4">CICC 11023</strain>
    </source>
</reference>